<dbReference type="CDD" id="cd07721">
    <property type="entry name" value="yflN-like_MBL-fold"/>
    <property type="match status" value="1"/>
</dbReference>
<dbReference type="Pfam" id="PF00753">
    <property type="entry name" value="Lactamase_B"/>
    <property type="match status" value="1"/>
</dbReference>
<dbReference type="Proteomes" id="UP000214746">
    <property type="component" value="Unassembled WGS sequence"/>
</dbReference>
<dbReference type="InterPro" id="IPR050855">
    <property type="entry name" value="NDM-1-like"/>
</dbReference>
<dbReference type="Gene3D" id="3.60.15.10">
    <property type="entry name" value="Ribonuclease Z/Hydroxyacylglutathione hydrolase-like"/>
    <property type="match status" value="1"/>
</dbReference>
<comment type="caution">
    <text evidence="5">The sequence shown here is derived from an EMBL/GenBank/DDBJ whole genome shotgun (WGS) entry which is preliminary data.</text>
</comment>
<comment type="function">
    <text evidence="2">Counteracts the endogenous Pycsar antiviral defense system. Phosphodiesterase that enables metal-dependent hydrolysis of host cyclic nucleotide Pycsar defense signals such as cCMP and cUMP.</text>
</comment>
<comment type="catalytic activity">
    <reaction evidence="3">
        <text>3',5'-cyclic UMP + H2O = UMP + H(+)</text>
        <dbReference type="Rhea" id="RHEA:70575"/>
        <dbReference type="ChEBI" id="CHEBI:15377"/>
        <dbReference type="ChEBI" id="CHEBI:15378"/>
        <dbReference type="ChEBI" id="CHEBI:57865"/>
        <dbReference type="ChEBI" id="CHEBI:184387"/>
    </reaction>
    <physiologicalReaction direction="left-to-right" evidence="3">
        <dbReference type="Rhea" id="RHEA:70576"/>
    </physiologicalReaction>
</comment>
<accession>A0A2W1NYN8</accession>
<sequence>MQVLPDIYCLPIQIVNVCFVGNPQQPAEWILIDAGMPESAEMIIRSAEGLFGTKPRAIILTHGHFDHVGAIAQLIERWDVPVYAHPLEMPYLTGRAEYPPPDDTVEGGLVPELSRMFPHSGINLEGKILVLPPDGSVPHMPEWGWMHTPGHAPGHVSLFRERDRALIAGDAFCTVKEDYLHEVVMQEPEVYGPPRYFTPDWDAARESVKLLASLNPVTAVAGHGRPMAGPVLAEGLRMLAERFDEIAVPDKGRYVNAQP</sequence>
<proteinExistence type="predicted"/>
<dbReference type="InterPro" id="IPR036866">
    <property type="entry name" value="RibonucZ/Hydroxyglut_hydro"/>
</dbReference>
<dbReference type="EMBL" id="NHRJ02000001">
    <property type="protein sequence ID" value="PZE22866.1"/>
    <property type="molecule type" value="Genomic_DNA"/>
</dbReference>
<gene>
    <name evidence="5" type="ORF">CBW46_000795</name>
</gene>
<keyword evidence="6" id="KW-1185">Reference proteome</keyword>
<organism evidence="5 6">
    <name type="scientific">Paenibacillus xerothermodurans</name>
    <dbReference type="NCBI Taxonomy" id="1977292"/>
    <lineage>
        <taxon>Bacteria</taxon>
        <taxon>Bacillati</taxon>
        <taxon>Bacillota</taxon>
        <taxon>Bacilli</taxon>
        <taxon>Bacillales</taxon>
        <taxon>Paenibacillaceae</taxon>
        <taxon>Paenibacillus</taxon>
    </lineage>
</organism>
<dbReference type="GO" id="GO:0016787">
    <property type="term" value="F:hydrolase activity"/>
    <property type="evidence" value="ECO:0007669"/>
    <property type="project" value="UniProtKB-KW"/>
</dbReference>
<evidence type="ECO:0000256" key="2">
    <source>
        <dbReference type="ARBA" id="ARBA00034301"/>
    </source>
</evidence>
<evidence type="ECO:0000256" key="3">
    <source>
        <dbReference type="ARBA" id="ARBA00048505"/>
    </source>
</evidence>
<reference evidence="5" key="1">
    <citation type="submission" date="2018-06" db="EMBL/GenBank/DDBJ databases">
        <title>Paenibacillus xerothermodurans sp. nov. an extremely dry heat resistant spore forming bacterium isolated from the soil of Cape Canaveral, Florida.</title>
        <authorList>
            <person name="Seuylemezian A."/>
            <person name="Kaur N."/>
            <person name="Patil P."/>
            <person name="Patil P."/>
            <person name="Mayilraj S."/>
            <person name="Vaishampayan P."/>
        </authorList>
    </citation>
    <scope>NUCLEOTIDE SEQUENCE [LARGE SCALE GENOMIC DNA]</scope>
    <source>
        <strain evidence="5">ATCC 27380</strain>
    </source>
</reference>
<dbReference type="SMART" id="SM00849">
    <property type="entry name" value="Lactamase_B"/>
    <property type="match status" value="1"/>
</dbReference>
<evidence type="ECO:0000259" key="4">
    <source>
        <dbReference type="SMART" id="SM00849"/>
    </source>
</evidence>
<evidence type="ECO:0000313" key="5">
    <source>
        <dbReference type="EMBL" id="PZE22866.1"/>
    </source>
</evidence>
<dbReference type="SUPFAM" id="SSF56281">
    <property type="entry name" value="Metallo-hydrolase/oxidoreductase"/>
    <property type="match status" value="1"/>
</dbReference>
<comment type="catalytic activity">
    <reaction evidence="1">
        <text>3',5'-cyclic CMP + H2O = CMP + H(+)</text>
        <dbReference type="Rhea" id="RHEA:72675"/>
        <dbReference type="ChEBI" id="CHEBI:15377"/>
        <dbReference type="ChEBI" id="CHEBI:15378"/>
        <dbReference type="ChEBI" id="CHEBI:58003"/>
        <dbReference type="ChEBI" id="CHEBI:60377"/>
    </reaction>
    <physiologicalReaction direction="left-to-right" evidence="1">
        <dbReference type="Rhea" id="RHEA:72676"/>
    </physiologicalReaction>
</comment>
<name>A0A2W1NYN8_PAEXE</name>
<protein>
    <submittedName>
        <fullName evidence="5">MBL fold metallo-hydrolase</fullName>
    </submittedName>
</protein>
<dbReference type="OrthoDB" id="9802248at2"/>
<feature type="domain" description="Metallo-beta-lactamase" evidence="4">
    <location>
        <begin position="14"/>
        <end position="223"/>
    </location>
</feature>
<evidence type="ECO:0000256" key="1">
    <source>
        <dbReference type="ARBA" id="ARBA00034221"/>
    </source>
</evidence>
<dbReference type="PANTHER" id="PTHR42951">
    <property type="entry name" value="METALLO-BETA-LACTAMASE DOMAIN-CONTAINING"/>
    <property type="match status" value="1"/>
</dbReference>
<dbReference type="RefSeq" id="WP_089198632.1">
    <property type="nucleotide sequence ID" value="NZ_NHRJ02000001.1"/>
</dbReference>
<dbReference type="AlphaFoldDB" id="A0A2W1NYN8"/>
<evidence type="ECO:0000313" key="6">
    <source>
        <dbReference type="Proteomes" id="UP000214746"/>
    </source>
</evidence>
<dbReference type="InterPro" id="IPR001279">
    <property type="entry name" value="Metallo-B-lactamas"/>
</dbReference>
<dbReference type="PANTHER" id="PTHR42951:SF17">
    <property type="entry name" value="METALLO-BETA-LACTAMASE DOMAIN-CONTAINING PROTEIN"/>
    <property type="match status" value="1"/>
</dbReference>